<dbReference type="EMBL" id="KN880439">
    <property type="protein sequence ID" value="KIY72899.1"/>
    <property type="molecule type" value="Genomic_DNA"/>
</dbReference>
<sequence>MLTVNTIASRFNRLEDLLVLLPEFPCPPDYSSKLMGTRCHRLSRNAVWSSRINPHISKKFEERTTRVVRTLVHLSAYSQACPPTKMSKFLMLCGQPDYHKNERSRFFDGFSCLRQRLRRRIFPSTVELDRHFWNSSYTRRSAPWLTLSVVG</sequence>
<gene>
    <name evidence="1" type="ORF">CYLTODRAFT_283722</name>
</gene>
<dbReference type="Proteomes" id="UP000054007">
    <property type="component" value="Unassembled WGS sequence"/>
</dbReference>
<evidence type="ECO:0000313" key="2">
    <source>
        <dbReference type="Proteomes" id="UP000054007"/>
    </source>
</evidence>
<proteinExistence type="predicted"/>
<evidence type="ECO:0000313" key="1">
    <source>
        <dbReference type="EMBL" id="KIY72899.1"/>
    </source>
</evidence>
<accession>A0A0D7BRV5</accession>
<protein>
    <submittedName>
        <fullName evidence="1">Uncharacterized protein</fullName>
    </submittedName>
</protein>
<dbReference type="AlphaFoldDB" id="A0A0D7BRV5"/>
<name>A0A0D7BRV5_9AGAR</name>
<reference evidence="1 2" key="1">
    <citation type="journal article" date="2015" name="Fungal Genet. Biol.">
        <title>Evolution of novel wood decay mechanisms in Agaricales revealed by the genome sequences of Fistulina hepatica and Cylindrobasidium torrendii.</title>
        <authorList>
            <person name="Floudas D."/>
            <person name="Held B.W."/>
            <person name="Riley R."/>
            <person name="Nagy L.G."/>
            <person name="Koehler G."/>
            <person name="Ransdell A.S."/>
            <person name="Younus H."/>
            <person name="Chow J."/>
            <person name="Chiniquy J."/>
            <person name="Lipzen A."/>
            <person name="Tritt A."/>
            <person name="Sun H."/>
            <person name="Haridas S."/>
            <person name="LaButti K."/>
            <person name="Ohm R.A."/>
            <person name="Kues U."/>
            <person name="Blanchette R.A."/>
            <person name="Grigoriev I.V."/>
            <person name="Minto R.E."/>
            <person name="Hibbett D.S."/>
        </authorList>
    </citation>
    <scope>NUCLEOTIDE SEQUENCE [LARGE SCALE GENOMIC DNA]</scope>
    <source>
        <strain evidence="1 2">FP15055 ss-10</strain>
    </source>
</reference>
<keyword evidence="2" id="KW-1185">Reference proteome</keyword>
<organism evidence="1 2">
    <name type="scientific">Cylindrobasidium torrendii FP15055 ss-10</name>
    <dbReference type="NCBI Taxonomy" id="1314674"/>
    <lineage>
        <taxon>Eukaryota</taxon>
        <taxon>Fungi</taxon>
        <taxon>Dikarya</taxon>
        <taxon>Basidiomycota</taxon>
        <taxon>Agaricomycotina</taxon>
        <taxon>Agaricomycetes</taxon>
        <taxon>Agaricomycetidae</taxon>
        <taxon>Agaricales</taxon>
        <taxon>Marasmiineae</taxon>
        <taxon>Physalacriaceae</taxon>
        <taxon>Cylindrobasidium</taxon>
    </lineage>
</organism>